<comment type="caution">
    <text evidence="1">The sequence shown here is derived from an EMBL/GenBank/DDBJ whole genome shotgun (WGS) entry which is preliminary data.</text>
</comment>
<dbReference type="EMBL" id="JBHSDU010000003">
    <property type="protein sequence ID" value="MFC4310999.1"/>
    <property type="molecule type" value="Genomic_DNA"/>
</dbReference>
<proteinExistence type="predicted"/>
<dbReference type="RefSeq" id="WP_380598965.1">
    <property type="nucleotide sequence ID" value="NZ_JBHSDU010000003.1"/>
</dbReference>
<gene>
    <name evidence="1" type="ORF">ACFPN2_18020</name>
</gene>
<dbReference type="Proteomes" id="UP001595904">
    <property type="component" value="Unassembled WGS sequence"/>
</dbReference>
<protein>
    <recommendedName>
        <fullName evidence="3">Universal stress protein</fullName>
    </recommendedName>
</protein>
<accession>A0ABV8STP4</accession>
<name>A0ABV8STP4_9GAMM</name>
<organism evidence="1 2">
    <name type="scientific">Steroidobacter flavus</name>
    <dbReference type="NCBI Taxonomy" id="1842136"/>
    <lineage>
        <taxon>Bacteria</taxon>
        <taxon>Pseudomonadati</taxon>
        <taxon>Pseudomonadota</taxon>
        <taxon>Gammaproteobacteria</taxon>
        <taxon>Steroidobacterales</taxon>
        <taxon>Steroidobacteraceae</taxon>
        <taxon>Steroidobacter</taxon>
    </lineage>
</organism>
<evidence type="ECO:0000313" key="2">
    <source>
        <dbReference type="Proteomes" id="UP001595904"/>
    </source>
</evidence>
<evidence type="ECO:0008006" key="3">
    <source>
        <dbReference type="Google" id="ProtNLM"/>
    </source>
</evidence>
<sequence length="135" mass="14181">MRLLIGTDSTQAAVIRTAHELHRSDERSPLLVLIGSADSFSFKPRPSTILVPGMLPGVIAAVPSLEEFGIASRLASEIGLPGCYDGTVLELAEQWLQGIEPALRAQTSVTVAGEEGFCGEAGEMGHRLAVAVSVL</sequence>
<evidence type="ECO:0000313" key="1">
    <source>
        <dbReference type="EMBL" id="MFC4310999.1"/>
    </source>
</evidence>
<keyword evidence="2" id="KW-1185">Reference proteome</keyword>
<reference evidence="2" key="1">
    <citation type="journal article" date="2019" name="Int. J. Syst. Evol. Microbiol.">
        <title>The Global Catalogue of Microorganisms (GCM) 10K type strain sequencing project: providing services to taxonomists for standard genome sequencing and annotation.</title>
        <authorList>
            <consortium name="The Broad Institute Genomics Platform"/>
            <consortium name="The Broad Institute Genome Sequencing Center for Infectious Disease"/>
            <person name="Wu L."/>
            <person name="Ma J."/>
        </authorList>
    </citation>
    <scope>NUCLEOTIDE SEQUENCE [LARGE SCALE GENOMIC DNA]</scope>
    <source>
        <strain evidence="2">CGMCC 1.10759</strain>
    </source>
</reference>